<dbReference type="SUPFAM" id="SSF52540">
    <property type="entry name" value="P-loop containing nucleoside triphosphate hydrolases"/>
    <property type="match status" value="1"/>
</dbReference>
<feature type="compositionally biased region" description="Basic and acidic residues" evidence="13">
    <location>
        <begin position="256"/>
        <end position="267"/>
    </location>
</feature>
<keyword evidence="18" id="KW-1185">Reference proteome</keyword>
<dbReference type="EC" id="3.6.4.13" evidence="2"/>
<feature type="region of interest" description="Disordered" evidence="13">
    <location>
        <begin position="1"/>
        <end position="286"/>
    </location>
</feature>
<keyword evidence="5" id="KW-0378">Hydrolase</keyword>
<feature type="compositionally biased region" description="Acidic residues" evidence="13">
    <location>
        <begin position="204"/>
        <end position="214"/>
    </location>
</feature>
<dbReference type="CDD" id="cd17947">
    <property type="entry name" value="DEADc_DDX27"/>
    <property type="match status" value="1"/>
</dbReference>
<accession>A0A9W9MNY4</accession>
<evidence type="ECO:0000256" key="3">
    <source>
        <dbReference type="ARBA" id="ARBA00022517"/>
    </source>
</evidence>
<name>A0A9W9MNY4_9EURO</name>
<keyword evidence="4" id="KW-0547">Nucleotide-binding</keyword>
<dbReference type="EMBL" id="JAPQKR010000012">
    <property type="protein sequence ID" value="KAJ5204809.1"/>
    <property type="molecule type" value="Genomic_DNA"/>
</dbReference>
<evidence type="ECO:0000259" key="15">
    <source>
        <dbReference type="PROSITE" id="PS51194"/>
    </source>
</evidence>
<dbReference type="Pfam" id="PF00271">
    <property type="entry name" value="Helicase_C"/>
    <property type="match status" value="1"/>
</dbReference>
<keyword evidence="8" id="KW-0694">RNA-binding</keyword>
<evidence type="ECO:0000313" key="17">
    <source>
        <dbReference type="EMBL" id="KAJ5204809.1"/>
    </source>
</evidence>
<dbReference type="PANTHER" id="PTHR47959:SF1">
    <property type="entry name" value="ATP-DEPENDENT RNA HELICASE DBPA"/>
    <property type="match status" value="1"/>
</dbReference>
<dbReference type="InterPro" id="IPR001650">
    <property type="entry name" value="Helicase_C-like"/>
</dbReference>
<dbReference type="GeneID" id="83180051"/>
<evidence type="ECO:0000256" key="4">
    <source>
        <dbReference type="ARBA" id="ARBA00022741"/>
    </source>
</evidence>
<dbReference type="PROSITE" id="PS51192">
    <property type="entry name" value="HELICASE_ATP_BIND_1"/>
    <property type="match status" value="1"/>
</dbReference>
<feature type="domain" description="Helicase C-terminal" evidence="15">
    <location>
        <begin position="534"/>
        <end position="678"/>
    </location>
</feature>
<keyword evidence="9" id="KW-0539">Nucleus</keyword>
<evidence type="ECO:0000259" key="16">
    <source>
        <dbReference type="PROSITE" id="PS51195"/>
    </source>
</evidence>
<feature type="region of interest" description="Disordered" evidence="13">
    <location>
        <begin position="747"/>
        <end position="817"/>
    </location>
</feature>
<dbReference type="InterPro" id="IPR050079">
    <property type="entry name" value="DEAD_box_RNA_helicase"/>
</dbReference>
<evidence type="ECO:0000256" key="12">
    <source>
        <dbReference type="SAM" id="Coils"/>
    </source>
</evidence>
<dbReference type="Gene3D" id="3.40.50.300">
    <property type="entry name" value="P-loop containing nucleotide triphosphate hydrolases"/>
    <property type="match status" value="2"/>
</dbReference>
<feature type="compositionally biased region" description="Basic and acidic residues" evidence="13">
    <location>
        <begin position="765"/>
        <end position="807"/>
    </location>
</feature>
<dbReference type="Proteomes" id="UP001150904">
    <property type="component" value="Unassembled WGS sequence"/>
</dbReference>
<feature type="compositionally biased region" description="Basic residues" evidence="13">
    <location>
        <begin position="808"/>
        <end position="817"/>
    </location>
</feature>
<keyword evidence="12" id="KW-0175">Coiled coil</keyword>
<dbReference type="SMART" id="SM00490">
    <property type="entry name" value="HELICc"/>
    <property type="match status" value="1"/>
</dbReference>
<feature type="domain" description="DEAD-box RNA helicase Q" evidence="16">
    <location>
        <begin position="299"/>
        <end position="327"/>
    </location>
</feature>
<reference evidence="17" key="2">
    <citation type="journal article" date="2023" name="IMA Fungus">
        <title>Comparative genomic study of the Penicillium genus elucidates a diverse pangenome and 15 lateral gene transfer events.</title>
        <authorList>
            <person name="Petersen C."/>
            <person name="Sorensen T."/>
            <person name="Nielsen M.R."/>
            <person name="Sondergaard T.E."/>
            <person name="Sorensen J.L."/>
            <person name="Fitzpatrick D.A."/>
            <person name="Frisvad J.C."/>
            <person name="Nielsen K.L."/>
        </authorList>
    </citation>
    <scope>NUCLEOTIDE SEQUENCE</scope>
    <source>
        <strain evidence="17">IBT 15544</strain>
    </source>
</reference>
<dbReference type="InterPro" id="IPR011545">
    <property type="entry name" value="DEAD/DEAH_box_helicase_dom"/>
</dbReference>
<dbReference type="GO" id="GO:0003723">
    <property type="term" value="F:RNA binding"/>
    <property type="evidence" value="ECO:0007669"/>
    <property type="project" value="UniProtKB-KW"/>
</dbReference>
<feature type="domain" description="Helicase ATP-binding" evidence="14">
    <location>
        <begin position="330"/>
        <end position="504"/>
    </location>
</feature>
<reference evidence="17" key="1">
    <citation type="submission" date="2022-12" db="EMBL/GenBank/DDBJ databases">
        <authorList>
            <person name="Petersen C."/>
        </authorList>
    </citation>
    <scope>NUCLEOTIDE SEQUENCE</scope>
    <source>
        <strain evidence="17">IBT 15544</strain>
    </source>
</reference>
<feature type="compositionally biased region" description="Acidic residues" evidence="13">
    <location>
        <begin position="172"/>
        <end position="195"/>
    </location>
</feature>
<dbReference type="GO" id="GO:0010467">
    <property type="term" value="P:gene expression"/>
    <property type="evidence" value="ECO:0007669"/>
    <property type="project" value="UniProtKB-ARBA"/>
</dbReference>
<dbReference type="PROSITE" id="PS51195">
    <property type="entry name" value="Q_MOTIF"/>
    <property type="match status" value="1"/>
</dbReference>
<dbReference type="RefSeq" id="XP_058309288.1">
    <property type="nucleotide sequence ID" value="XM_058452750.1"/>
</dbReference>
<comment type="catalytic activity">
    <reaction evidence="10">
        <text>ATP + H2O = ADP + phosphate + H(+)</text>
        <dbReference type="Rhea" id="RHEA:13065"/>
        <dbReference type="ChEBI" id="CHEBI:15377"/>
        <dbReference type="ChEBI" id="CHEBI:15378"/>
        <dbReference type="ChEBI" id="CHEBI:30616"/>
        <dbReference type="ChEBI" id="CHEBI:43474"/>
        <dbReference type="ChEBI" id="CHEBI:456216"/>
        <dbReference type="EC" id="3.6.4.13"/>
    </reaction>
</comment>
<evidence type="ECO:0000259" key="14">
    <source>
        <dbReference type="PROSITE" id="PS51192"/>
    </source>
</evidence>
<keyword evidence="3" id="KW-0690">Ribosome biogenesis</keyword>
<dbReference type="GO" id="GO:0005829">
    <property type="term" value="C:cytosol"/>
    <property type="evidence" value="ECO:0007669"/>
    <property type="project" value="TreeGrafter"/>
</dbReference>
<dbReference type="InterPro" id="IPR014001">
    <property type="entry name" value="Helicase_ATP-bd"/>
</dbReference>
<evidence type="ECO:0000256" key="11">
    <source>
        <dbReference type="PROSITE-ProRule" id="PRU00552"/>
    </source>
</evidence>
<proteinExistence type="predicted"/>
<protein>
    <recommendedName>
        <fullName evidence="2">RNA helicase</fullName>
        <ecNumber evidence="2">3.6.4.13</ecNumber>
    </recommendedName>
</protein>
<dbReference type="GO" id="GO:0042254">
    <property type="term" value="P:ribosome biogenesis"/>
    <property type="evidence" value="ECO:0007669"/>
    <property type="project" value="UniProtKB-KW"/>
</dbReference>
<evidence type="ECO:0000256" key="9">
    <source>
        <dbReference type="ARBA" id="ARBA00023242"/>
    </source>
</evidence>
<evidence type="ECO:0000256" key="7">
    <source>
        <dbReference type="ARBA" id="ARBA00022840"/>
    </source>
</evidence>
<comment type="caution">
    <text evidence="17">The sequence shown here is derived from an EMBL/GenBank/DDBJ whole genome shotgun (WGS) entry which is preliminary data.</text>
</comment>
<dbReference type="Pfam" id="PF00270">
    <property type="entry name" value="DEAD"/>
    <property type="match status" value="1"/>
</dbReference>
<evidence type="ECO:0000256" key="1">
    <source>
        <dbReference type="ARBA" id="ARBA00004123"/>
    </source>
</evidence>
<gene>
    <name evidence="17" type="ORF">N7498_005688</name>
</gene>
<keyword evidence="7" id="KW-0067">ATP-binding</keyword>
<evidence type="ECO:0000313" key="18">
    <source>
        <dbReference type="Proteomes" id="UP001150904"/>
    </source>
</evidence>
<keyword evidence="6 17" id="KW-0347">Helicase</keyword>
<feature type="short sequence motif" description="Q motif" evidence="11">
    <location>
        <begin position="299"/>
        <end position="327"/>
    </location>
</feature>
<dbReference type="PROSITE" id="PS51194">
    <property type="entry name" value="HELICASE_CTER"/>
    <property type="match status" value="1"/>
</dbReference>
<dbReference type="InterPro" id="IPR027417">
    <property type="entry name" value="P-loop_NTPase"/>
</dbReference>
<evidence type="ECO:0000256" key="13">
    <source>
        <dbReference type="SAM" id="MobiDB-lite"/>
    </source>
</evidence>
<comment type="subcellular location">
    <subcellularLocation>
        <location evidence="1">Nucleus</location>
    </subcellularLocation>
</comment>
<feature type="compositionally biased region" description="Basic and acidic residues" evidence="13">
    <location>
        <begin position="277"/>
        <end position="286"/>
    </location>
</feature>
<feature type="compositionally biased region" description="Basic and acidic residues" evidence="13">
    <location>
        <begin position="140"/>
        <end position="154"/>
    </location>
</feature>
<dbReference type="InterPro" id="IPR014014">
    <property type="entry name" value="RNA_helicase_DEAD_Q_motif"/>
</dbReference>
<feature type="compositionally biased region" description="Acidic residues" evidence="13">
    <location>
        <begin position="221"/>
        <end position="245"/>
    </location>
</feature>
<sequence length="817" mass="90149">MAPNTAKRSAAKDDDFVLTLSDDEDIPRFDDEENVNEFEDEDGKAPSADSKKRKREADAPKGKSKKLKQQAKNAKNQKDKADTIAEDESEEEDETVGAAEDDGALNPDFEFDVGGAANRGVTEGFDGWGLDEAKQNGVGGDKKAVDIDDIIERRQAKKNAASQKKQKKQVQEEESASDAEDAGPEVDFGDDELMADDAFGMGADGEEEESEAEGPEVGSGPEDDEEGSDEEGEEDEDEDEDDAASDNDSVATPVGHPDDIGSDRESDVESEVDAEEQEKRKAFFAPEEKIDDKAAAAKSTFQDFNLSRPILRGLASVGFTDPTPIQRKAIPVALLGKDIVGSAVTGSGKTGAFIVPILERLLFRPRKVPTSRVTILMPTRELAVQCYNVAVKLATFTDVTFCQLVGGFSLREQENILKKRPDVIIATPGRFIDHMRNSPSFTVDTLEILVLDEADRMLEDGFADELNEILTTIPKSRQTMLFSATMTESVDKLVRVGMNRPMRLMVDARKQTVGTLTQEFVRLRPGREDKRLGCLLHLCKEIYTGRVIIFFRQKKEAHRVRIIFGLLGLKAAELHGSLSQEQRIKSVENFRDGKVAFLLCTDVASRGLDIKGVETVINYEAPQSHEIYLHRVGRTARAGRSGRACTIAAEPDRKVVKAAVKAGKAQGAKIVSRVVEIAVADEWAQKAEDLADEVQEVLQEEKTEKQMSQAEMQVNKTENIMKHGQEIMARPKRTWFETEQQKLAARKLGATELNGPGGKSKKDKVKLSNKDKKRLDDSKMRHEGNIGWKKGKEERDAPKTRGKDKGKGKGKGKKGRK</sequence>
<dbReference type="InterPro" id="IPR000629">
    <property type="entry name" value="RNA-helicase_DEAD-box_CS"/>
</dbReference>
<dbReference type="PANTHER" id="PTHR47959">
    <property type="entry name" value="ATP-DEPENDENT RNA HELICASE RHLE-RELATED"/>
    <property type="match status" value="1"/>
</dbReference>
<dbReference type="PROSITE" id="PS00039">
    <property type="entry name" value="DEAD_ATP_HELICASE"/>
    <property type="match status" value="1"/>
</dbReference>
<dbReference type="GO" id="GO:0005524">
    <property type="term" value="F:ATP binding"/>
    <property type="evidence" value="ECO:0007669"/>
    <property type="project" value="UniProtKB-KW"/>
</dbReference>
<dbReference type="GO" id="GO:0005634">
    <property type="term" value="C:nucleus"/>
    <property type="evidence" value="ECO:0007669"/>
    <property type="project" value="UniProtKB-SubCell"/>
</dbReference>
<evidence type="ECO:0000256" key="2">
    <source>
        <dbReference type="ARBA" id="ARBA00012552"/>
    </source>
</evidence>
<dbReference type="OrthoDB" id="10259843at2759"/>
<evidence type="ECO:0000256" key="8">
    <source>
        <dbReference type="ARBA" id="ARBA00022884"/>
    </source>
</evidence>
<dbReference type="SMART" id="SM00487">
    <property type="entry name" value="DEXDc"/>
    <property type="match status" value="1"/>
</dbReference>
<dbReference type="GO" id="GO:0003724">
    <property type="term" value="F:RNA helicase activity"/>
    <property type="evidence" value="ECO:0007669"/>
    <property type="project" value="UniProtKB-EC"/>
</dbReference>
<evidence type="ECO:0000256" key="5">
    <source>
        <dbReference type="ARBA" id="ARBA00022801"/>
    </source>
</evidence>
<evidence type="ECO:0000256" key="6">
    <source>
        <dbReference type="ARBA" id="ARBA00022806"/>
    </source>
</evidence>
<dbReference type="AlphaFoldDB" id="A0A9W9MNY4"/>
<feature type="compositionally biased region" description="Acidic residues" evidence="13">
    <location>
        <begin position="84"/>
        <end position="103"/>
    </location>
</feature>
<feature type="compositionally biased region" description="Acidic residues" evidence="13">
    <location>
        <begin position="21"/>
        <end position="42"/>
    </location>
</feature>
<dbReference type="GO" id="GO:0016787">
    <property type="term" value="F:hydrolase activity"/>
    <property type="evidence" value="ECO:0007669"/>
    <property type="project" value="UniProtKB-KW"/>
</dbReference>
<organism evidence="17 18">
    <name type="scientific">Penicillium cinerascens</name>
    <dbReference type="NCBI Taxonomy" id="70096"/>
    <lineage>
        <taxon>Eukaryota</taxon>
        <taxon>Fungi</taxon>
        <taxon>Dikarya</taxon>
        <taxon>Ascomycota</taxon>
        <taxon>Pezizomycotina</taxon>
        <taxon>Eurotiomycetes</taxon>
        <taxon>Eurotiomycetidae</taxon>
        <taxon>Eurotiales</taxon>
        <taxon>Aspergillaceae</taxon>
        <taxon>Penicillium</taxon>
    </lineage>
</organism>
<feature type="coiled-coil region" evidence="12">
    <location>
        <begin position="680"/>
        <end position="720"/>
    </location>
</feature>
<dbReference type="CDD" id="cd18787">
    <property type="entry name" value="SF2_C_DEAD"/>
    <property type="match status" value="1"/>
</dbReference>
<evidence type="ECO:0000256" key="10">
    <source>
        <dbReference type="ARBA" id="ARBA00047984"/>
    </source>
</evidence>